<evidence type="ECO:0000259" key="1">
    <source>
        <dbReference type="PROSITE" id="PS50883"/>
    </source>
</evidence>
<dbReference type="CDD" id="cd04598">
    <property type="entry name" value="CBS_pair_GGDEF_EAL"/>
    <property type="match status" value="1"/>
</dbReference>
<dbReference type="PROSITE" id="PS50887">
    <property type="entry name" value="GGDEF"/>
    <property type="match status" value="1"/>
</dbReference>
<dbReference type="Gene3D" id="3.20.20.450">
    <property type="entry name" value="EAL domain"/>
    <property type="match status" value="1"/>
</dbReference>
<dbReference type="PROSITE" id="PS50883">
    <property type="entry name" value="EAL"/>
    <property type="match status" value="1"/>
</dbReference>
<proteinExistence type="predicted"/>
<dbReference type="OrthoDB" id="9813903at2"/>
<dbReference type="InterPro" id="IPR050706">
    <property type="entry name" value="Cyclic-di-GMP_PDE-like"/>
</dbReference>
<feature type="domain" description="GGDEF" evidence="2">
    <location>
        <begin position="443"/>
        <end position="600"/>
    </location>
</feature>
<evidence type="ECO:0000313" key="3">
    <source>
        <dbReference type="EMBL" id="QCP47988.1"/>
    </source>
</evidence>
<dbReference type="SUPFAM" id="SSF141868">
    <property type="entry name" value="EAL domain-like"/>
    <property type="match status" value="1"/>
</dbReference>
<dbReference type="InterPro" id="IPR000160">
    <property type="entry name" value="GGDEF_dom"/>
</dbReference>
<dbReference type="SMART" id="SM00052">
    <property type="entry name" value="EAL"/>
    <property type="match status" value="1"/>
</dbReference>
<accession>A0A4P8IH80</accession>
<protein>
    <submittedName>
        <fullName evidence="3">Phosphodiesterase</fullName>
    </submittedName>
</protein>
<keyword evidence="4" id="KW-1185">Reference proteome</keyword>
<evidence type="ECO:0000259" key="2">
    <source>
        <dbReference type="PROSITE" id="PS50887"/>
    </source>
</evidence>
<dbReference type="PANTHER" id="PTHR33121">
    <property type="entry name" value="CYCLIC DI-GMP PHOSPHODIESTERASE PDEF"/>
    <property type="match status" value="1"/>
</dbReference>
<dbReference type="SMART" id="SM00267">
    <property type="entry name" value="GGDEF"/>
    <property type="match status" value="1"/>
</dbReference>
<dbReference type="Proteomes" id="UP000298656">
    <property type="component" value="Chromosome 1"/>
</dbReference>
<dbReference type="InterPro" id="IPR043128">
    <property type="entry name" value="Rev_trsase/Diguanyl_cyclase"/>
</dbReference>
<name>A0A4P8IH80_9BURK</name>
<dbReference type="RefSeq" id="WP_137330830.1">
    <property type="nucleotide sequence ID" value="NZ_CP040077.1"/>
</dbReference>
<dbReference type="InterPro" id="IPR029787">
    <property type="entry name" value="Nucleotide_cyclase"/>
</dbReference>
<dbReference type="SUPFAM" id="SSF55073">
    <property type="entry name" value="Nucleotide cyclase"/>
    <property type="match status" value="1"/>
</dbReference>
<feature type="domain" description="EAL" evidence="1">
    <location>
        <begin position="7"/>
        <end position="257"/>
    </location>
</feature>
<dbReference type="InterPro" id="IPR046342">
    <property type="entry name" value="CBS_dom_sf"/>
</dbReference>
<dbReference type="PANTHER" id="PTHR33121:SF76">
    <property type="entry name" value="SIGNALING PROTEIN"/>
    <property type="match status" value="1"/>
</dbReference>
<dbReference type="InterPro" id="IPR035919">
    <property type="entry name" value="EAL_sf"/>
</dbReference>
<dbReference type="CDD" id="cd01948">
    <property type="entry name" value="EAL"/>
    <property type="match status" value="1"/>
</dbReference>
<dbReference type="GO" id="GO:0071111">
    <property type="term" value="F:cyclic-guanylate-specific phosphodiesterase activity"/>
    <property type="evidence" value="ECO:0007669"/>
    <property type="project" value="InterPro"/>
</dbReference>
<dbReference type="EMBL" id="CP040077">
    <property type="protein sequence ID" value="QCP47988.1"/>
    <property type="molecule type" value="Genomic_DNA"/>
</dbReference>
<dbReference type="Pfam" id="PF00990">
    <property type="entry name" value="GGDEF"/>
    <property type="match status" value="1"/>
</dbReference>
<dbReference type="Pfam" id="PF00563">
    <property type="entry name" value="EAL"/>
    <property type="match status" value="1"/>
</dbReference>
<dbReference type="InterPro" id="IPR001633">
    <property type="entry name" value="EAL_dom"/>
</dbReference>
<organism evidence="3 4">
    <name type="scientific">Trinickia violacea</name>
    <dbReference type="NCBI Taxonomy" id="2571746"/>
    <lineage>
        <taxon>Bacteria</taxon>
        <taxon>Pseudomonadati</taxon>
        <taxon>Pseudomonadota</taxon>
        <taxon>Betaproteobacteria</taxon>
        <taxon>Burkholderiales</taxon>
        <taxon>Burkholderiaceae</taxon>
        <taxon>Trinickia</taxon>
    </lineage>
</organism>
<gene>
    <name evidence="3" type="ORF">FAZ95_01595</name>
</gene>
<evidence type="ECO:0000313" key="4">
    <source>
        <dbReference type="Proteomes" id="UP000298656"/>
    </source>
</evidence>
<reference evidence="3 4" key="1">
    <citation type="submission" date="2019-05" db="EMBL/GenBank/DDBJ databases">
        <title>Burkholderia sp. DHOD12, isolated from subtropical forest soil.</title>
        <authorList>
            <person name="Gao Z.-H."/>
            <person name="Qiu L.-H."/>
        </authorList>
    </citation>
    <scope>NUCLEOTIDE SEQUENCE [LARGE SCALE GENOMIC DNA]</scope>
    <source>
        <strain evidence="3 4">DHOD12</strain>
    </source>
</reference>
<sequence>MSLRSSSAASAPGIADLIAQHALFAVFQPIVEFDGGTILGYEGLIRGPSGSPLESPGALFSRAAKEGMTTELEHAAARTCIQAFAKLGCEGKLFLNFSAEAILKLEETRDATLAWLLRLGLPVERLVVELTEQCAIADIAGFMPIVAALRETGAQFALDDYGTANASMNLWVRLQPDIVKIDRFFIDNIASDALKFEAVRAMQHFANSSGARLVAEGIENEADLIVIRDMGIGCGQGYFFGRPNASPATSITDDAKQSIRAEHIAVFPGQTRSVSASPSGGMAAAKMLVTAPALPRKATNNDVLDLFNHMPNLHAVAVVENGEPVALINRRAFMDRYALPYHRELFGKRPCLQFANASPVIIEKSMTVEQMAKLLASDDQRYLADGFVITDNGKYLGLGTGESLVRAVTEVRIEAARYANPLTFLPGNIPISSHIARLLGHDAEFFACYVDLNHFKPFNDQYGYWQGDEVLKFAAAVLADICDPTRDFLGHVGGDDFLILFQSEDWRTRVHHAIATFNEGAQRFYADADRAAGGIHGEDRRGNPTFFGFVTMAIGCVRVKSQPDHSHVYSSEMIASAAALAKRRAKQEPAGFFLIDVEEGESIMHMAATPQQPETEARTLN</sequence>
<dbReference type="Gene3D" id="3.30.70.270">
    <property type="match status" value="1"/>
</dbReference>
<dbReference type="KEGG" id="tvl:FAZ95_01595"/>
<dbReference type="SUPFAM" id="SSF54631">
    <property type="entry name" value="CBS-domain pair"/>
    <property type="match status" value="1"/>
</dbReference>
<dbReference type="AlphaFoldDB" id="A0A4P8IH80"/>
<dbReference type="NCBIfam" id="TIGR00254">
    <property type="entry name" value="GGDEF"/>
    <property type="match status" value="1"/>
</dbReference>